<dbReference type="InterPro" id="IPR036661">
    <property type="entry name" value="Luciferase-like_sf"/>
</dbReference>
<evidence type="ECO:0000313" key="3">
    <source>
        <dbReference type="EMBL" id="MBC2865003.1"/>
    </source>
</evidence>
<reference evidence="3 4" key="1">
    <citation type="submission" date="2020-08" db="EMBL/GenBank/DDBJ databases">
        <title>Whole-Genome Sequence of French Clinical Streptomyces mexicanus Strain Q0842.</title>
        <authorList>
            <person name="Boxberger M."/>
            <person name="La Scola B."/>
        </authorList>
    </citation>
    <scope>NUCLEOTIDE SEQUENCE [LARGE SCALE GENOMIC DNA]</scope>
    <source>
        <strain evidence="3 4">Marseille-Q0842</strain>
    </source>
</reference>
<dbReference type="InterPro" id="IPR050564">
    <property type="entry name" value="F420-G6PD/mer"/>
</dbReference>
<accession>A0A7X1I1W1</accession>
<dbReference type="EMBL" id="JACMHY010000002">
    <property type="protein sequence ID" value="MBC2865003.1"/>
    <property type="molecule type" value="Genomic_DNA"/>
</dbReference>
<dbReference type="InterPro" id="IPR011251">
    <property type="entry name" value="Luciferase-like_dom"/>
</dbReference>
<feature type="domain" description="Luciferase-like" evidence="2">
    <location>
        <begin position="13"/>
        <end position="290"/>
    </location>
</feature>
<organism evidence="3 4">
    <name type="scientific">Streptomyces mexicanus</name>
    <dbReference type="NCBI Taxonomy" id="178566"/>
    <lineage>
        <taxon>Bacteria</taxon>
        <taxon>Bacillati</taxon>
        <taxon>Actinomycetota</taxon>
        <taxon>Actinomycetes</taxon>
        <taxon>Kitasatosporales</taxon>
        <taxon>Streptomycetaceae</taxon>
        <taxon>Streptomyces</taxon>
    </lineage>
</organism>
<gene>
    <name evidence="3" type="ORF">H1R13_08305</name>
</gene>
<dbReference type="AlphaFoldDB" id="A0A7X1I1W1"/>
<evidence type="ECO:0000259" key="2">
    <source>
        <dbReference type="Pfam" id="PF00296"/>
    </source>
</evidence>
<dbReference type="Pfam" id="PF00296">
    <property type="entry name" value="Bac_luciferase"/>
    <property type="match status" value="1"/>
</dbReference>
<dbReference type="PANTHER" id="PTHR43244:SF1">
    <property type="entry name" value="5,10-METHYLENETETRAHYDROMETHANOPTERIN REDUCTASE"/>
    <property type="match status" value="1"/>
</dbReference>
<dbReference type="GO" id="GO:0016705">
    <property type="term" value="F:oxidoreductase activity, acting on paired donors, with incorporation or reduction of molecular oxygen"/>
    <property type="evidence" value="ECO:0007669"/>
    <property type="project" value="InterPro"/>
</dbReference>
<proteinExistence type="predicted"/>
<keyword evidence="1" id="KW-0560">Oxidoreductase</keyword>
<dbReference type="PANTHER" id="PTHR43244">
    <property type="match status" value="1"/>
</dbReference>
<name>A0A7X1I1W1_9ACTN</name>
<dbReference type="OrthoDB" id="3284378at2"/>
<keyword evidence="4" id="KW-1185">Reference proteome</keyword>
<dbReference type="Proteomes" id="UP000517694">
    <property type="component" value="Unassembled WGS sequence"/>
</dbReference>
<evidence type="ECO:0000313" key="4">
    <source>
        <dbReference type="Proteomes" id="UP000517694"/>
    </source>
</evidence>
<dbReference type="Gene3D" id="3.20.20.30">
    <property type="entry name" value="Luciferase-like domain"/>
    <property type="match status" value="1"/>
</dbReference>
<dbReference type="SUPFAM" id="SSF51679">
    <property type="entry name" value="Bacterial luciferase-like"/>
    <property type="match status" value="1"/>
</dbReference>
<protein>
    <submittedName>
        <fullName evidence="3">LLM class flavin-dependent oxidoreductase</fullName>
    </submittedName>
</protein>
<sequence>MVSLGIPWQGPKFATEATSTGVEAFCTGDFVDHEAYVSLAEMALSTSDARIGTAIAYAFSRSPFAHAAAIRQLHKRAGDRIFIGLGTGAYSINRDWFGVEADRPATRLGECIDVIRAYLTAENGETVSYSGTFYDVNARIGAPVLGRVDVPFLVGAFNGGMLRMAGRKADGVVGHGLFTRRWWNDVVRSEFATAAQKAGRSQEMLEYGWVVTAVDDDDPDRAALDARRMIAFYLTVATYDPFVDAHGWQEETSRIRAAFKQRDSDAMATAVSDRMLDEIAVYGTTEQARQMWAAKGPDGLPKDVAFLAPPSYLVSDRRKQEYARAAMRALGQE</sequence>
<comment type="caution">
    <text evidence="3">The sequence shown here is derived from an EMBL/GenBank/DDBJ whole genome shotgun (WGS) entry which is preliminary data.</text>
</comment>
<evidence type="ECO:0000256" key="1">
    <source>
        <dbReference type="ARBA" id="ARBA00023002"/>
    </source>
</evidence>